<dbReference type="PANTHER" id="PTHR37820:SF1">
    <property type="entry name" value="CELL DIVISION PROTEIN FTSQ"/>
    <property type="match status" value="1"/>
</dbReference>
<accession>A0A377GZ25</accession>
<feature type="transmembrane region" description="Helical" evidence="8">
    <location>
        <begin position="6"/>
        <end position="26"/>
    </location>
</feature>
<evidence type="ECO:0000256" key="6">
    <source>
        <dbReference type="ARBA" id="ARBA00023136"/>
    </source>
</evidence>
<keyword evidence="5 8" id="KW-1133">Transmembrane helix</keyword>
<dbReference type="GO" id="GO:0005886">
    <property type="term" value="C:plasma membrane"/>
    <property type="evidence" value="ECO:0007669"/>
    <property type="project" value="TreeGrafter"/>
</dbReference>
<evidence type="ECO:0000256" key="3">
    <source>
        <dbReference type="ARBA" id="ARBA00022618"/>
    </source>
</evidence>
<dbReference type="Proteomes" id="UP000255328">
    <property type="component" value="Unassembled WGS sequence"/>
</dbReference>
<dbReference type="RefSeq" id="WP_115271129.1">
    <property type="nucleotide sequence ID" value="NZ_CASFEE010000020.1"/>
</dbReference>
<evidence type="ECO:0000313" key="10">
    <source>
        <dbReference type="EMBL" id="STO32185.1"/>
    </source>
</evidence>
<proteinExistence type="predicted"/>
<protein>
    <submittedName>
        <fullName evidence="10">Cell division protein FtsQ</fullName>
    </submittedName>
</protein>
<dbReference type="InterPro" id="IPR005548">
    <property type="entry name" value="Cell_div_FtsQ/DivIB_C"/>
</dbReference>
<keyword evidence="6 8" id="KW-0472">Membrane</keyword>
<dbReference type="Pfam" id="PF03799">
    <property type="entry name" value="FtsQ_DivIB_C"/>
    <property type="match status" value="1"/>
</dbReference>
<dbReference type="AlphaFoldDB" id="A0A377GZ25"/>
<dbReference type="EMBL" id="UGGU01000003">
    <property type="protein sequence ID" value="STO32185.1"/>
    <property type="molecule type" value="Genomic_DNA"/>
</dbReference>
<dbReference type="GO" id="GO:0051301">
    <property type="term" value="P:cell division"/>
    <property type="evidence" value="ECO:0007669"/>
    <property type="project" value="UniProtKB-KW"/>
</dbReference>
<evidence type="ECO:0000256" key="2">
    <source>
        <dbReference type="ARBA" id="ARBA00022475"/>
    </source>
</evidence>
<reference evidence="10 11" key="1">
    <citation type="submission" date="2018-06" db="EMBL/GenBank/DDBJ databases">
        <authorList>
            <consortium name="Pathogen Informatics"/>
            <person name="Doyle S."/>
        </authorList>
    </citation>
    <scope>NUCLEOTIDE SEQUENCE [LARGE SCALE GENOMIC DNA]</scope>
    <source>
        <strain evidence="10 11">NCTC10723</strain>
    </source>
</reference>
<feature type="domain" description="POTRA" evidence="9">
    <location>
        <begin position="30"/>
        <end position="98"/>
    </location>
</feature>
<dbReference type="InterPro" id="IPR050487">
    <property type="entry name" value="FtsQ_DivIB"/>
</dbReference>
<evidence type="ECO:0000256" key="7">
    <source>
        <dbReference type="ARBA" id="ARBA00023306"/>
    </source>
</evidence>
<dbReference type="InterPro" id="IPR045335">
    <property type="entry name" value="FtsQ_C_sf"/>
</dbReference>
<dbReference type="PANTHER" id="PTHR37820">
    <property type="entry name" value="CELL DIVISION PROTEIN DIVIB"/>
    <property type="match status" value="1"/>
</dbReference>
<dbReference type="InterPro" id="IPR034746">
    <property type="entry name" value="POTRA"/>
</dbReference>
<dbReference type="OrthoDB" id="90135at2"/>
<keyword evidence="11" id="KW-1185">Reference proteome</keyword>
<evidence type="ECO:0000313" key="11">
    <source>
        <dbReference type="Proteomes" id="UP000255328"/>
    </source>
</evidence>
<name>A0A377GZ25_9FUSO</name>
<sequence length="232" mass="27486">MKFILRLVFIFLFSWLIYIIPSKFLVLDFFKVKEIKIESNSKILSSELTDMIKIIYNNNIWDIDFKSLEEYLETDVRVEKAEIKILGLDKIAIYIQERKLAYYLQNGENTFLLDSKGKIFGYLKEQLDSNIYFLVAENKEKLEKLLKLSQKLEDILLRTLISQIYLKNDNCIELILTDGTIIKTNLDVEDEKYKVLETLYGELIKTRKIEYIDIRFNDFIVKEFGGEKNGNK</sequence>
<evidence type="ECO:0000256" key="8">
    <source>
        <dbReference type="SAM" id="Phobius"/>
    </source>
</evidence>
<keyword evidence="2" id="KW-1003">Cell membrane</keyword>
<organism evidence="10 11">
    <name type="scientific">Fusobacterium necrogenes</name>
    <dbReference type="NCBI Taxonomy" id="858"/>
    <lineage>
        <taxon>Bacteria</taxon>
        <taxon>Fusobacteriati</taxon>
        <taxon>Fusobacteriota</taxon>
        <taxon>Fusobacteriia</taxon>
        <taxon>Fusobacteriales</taxon>
        <taxon>Fusobacteriaceae</taxon>
        <taxon>Fusobacterium</taxon>
    </lineage>
</organism>
<comment type="subcellular location">
    <subcellularLocation>
        <location evidence="1">Membrane</location>
    </subcellularLocation>
</comment>
<evidence type="ECO:0000256" key="5">
    <source>
        <dbReference type="ARBA" id="ARBA00022989"/>
    </source>
</evidence>
<evidence type="ECO:0000256" key="4">
    <source>
        <dbReference type="ARBA" id="ARBA00022692"/>
    </source>
</evidence>
<gene>
    <name evidence="10" type="ORF">NCTC10723_01671</name>
</gene>
<keyword evidence="3 10" id="KW-0132">Cell division</keyword>
<evidence type="ECO:0000259" key="9">
    <source>
        <dbReference type="PROSITE" id="PS51779"/>
    </source>
</evidence>
<dbReference type="Pfam" id="PF08478">
    <property type="entry name" value="POTRA_1"/>
    <property type="match status" value="1"/>
</dbReference>
<keyword evidence="4 8" id="KW-0812">Transmembrane</keyword>
<dbReference type="PROSITE" id="PS51779">
    <property type="entry name" value="POTRA"/>
    <property type="match status" value="1"/>
</dbReference>
<dbReference type="InterPro" id="IPR013685">
    <property type="entry name" value="POTRA_FtsQ_type"/>
</dbReference>
<evidence type="ECO:0000256" key="1">
    <source>
        <dbReference type="ARBA" id="ARBA00004370"/>
    </source>
</evidence>
<keyword evidence="7" id="KW-0131">Cell cycle</keyword>
<dbReference type="Gene3D" id="3.40.50.11690">
    <property type="entry name" value="Cell division protein FtsQ/DivIB"/>
    <property type="match status" value="1"/>
</dbReference>